<dbReference type="AlphaFoldDB" id="A0A1S1NXK7"/>
<sequence>MSQMLALHRSYRYCTERFRGLKRSDRRETLRQFHKRFAHVPHLDHPRSFSEKINRFKLEADRPLYRELADKLAVRDFVHDRLGEEALIPLLASGDRLTRELYADLPYRFVMKATHGSAMNRLVFDRDECHFQTLRRESDRWLCRNFYYGSRERQYRRIRPRLVFEQLMLDANGQVPADYKVHCFQRNGQRHTVIQVDSNRFGEHTRDYFTADWERLPLAVKFPNTSSGAEPERPTRLSALIEAAWQLAEGFAYVRVDLYLIDEKIYFGEMTFTPGSGFERFQPIDFDHQWGSWFDLDHQLSLYSRRDLEAVRRAS</sequence>
<keyword evidence="1" id="KW-0808">Transferase</keyword>
<dbReference type="STRING" id="657387.BH688_05820"/>
<evidence type="ECO:0000313" key="1">
    <source>
        <dbReference type="EMBL" id="QEL11360.1"/>
    </source>
</evidence>
<dbReference type="InterPro" id="IPR029465">
    <property type="entry name" value="ATPgrasp_TupA"/>
</dbReference>
<protein>
    <submittedName>
        <fullName evidence="1">Glycosyltransferase</fullName>
    </submittedName>
</protein>
<dbReference type="Pfam" id="PF14305">
    <property type="entry name" value="ATPgrasp_TupA"/>
    <property type="match status" value="1"/>
</dbReference>
<keyword evidence="2" id="KW-1185">Reference proteome</keyword>
<accession>A0A1S1NXK7</accession>
<dbReference type="GO" id="GO:0016740">
    <property type="term" value="F:transferase activity"/>
    <property type="evidence" value="ECO:0007669"/>
    <property type="project" value="UniProtKB-KW"/>
</dbReference>
<name>A0A1S1NXK7_9GAMM</name>
<reference evidence="1 2" key="1">
    <citation type="submission" date="2019-08" db="EMBL/GenBank/DDBJ databases">
        <title>Complete genome sequence of Kushneria sp. YCWA18, a halophilic phosphate-solubilizing bacterium isolated from Daqiao saltern in China.</title>
        <authorList>
            <person name="Du G.-X."/>
            <person name="Qu L.-Y."/>
        </authorList>
    </citation>
    <scope>NUCLEOTIDE SEQUENCE [LARGE SCALE GENOMIC DNA]</scope>
    <source>
        <strain evidence="1 2">YCWA18</strain>
    </source>
</reference>
<gene>
    <name evidence="1" type="ORF">FY550_09560</name>
</gene>
<evidence type="ECO:0000313" key="2">
    <source>
        <dbReference type="Proteomes" id="UP000322553"/>
    </source>
</evidence>
<dbReference type="KEGG" id="kuy:FY550_09560"/>
<dbReference type="OrthoDB" id="9791827at2"/>
<dbReference type="RefSeq" id="WP_070977704.1">
    <property type="nucleotide sequence ID" value="NZ_CP043420.1"/>
</dbReference>
<dbReference type="Proteomes" id="UP000322553">
    <property type="component" value="Chromosome"/>
</dbReference>
<proteinExistence type="predicted"/>
<organism evidence="1 2">
    <name type="scientific">Kushneria phosphatilytica</name>
    <dbReference type="NCBI Taxonomy" id="657387"/>
    <lineage>
        <taxon>Bacteria</taxon>
        <taxon>Pseudomonadati</taxon>
        <taxon>Pseudomonadota</taxon>
        <taxon>Gammaproteobacteria</taxon>
        <taxon>Oceanospirillales</taxon>
        <taxon>Halomonadaceae</taxon>
        <taxon>Kushneria</taxon>
    </lineage>
</organism>
<dbReference type="EMBL" id="CP043420">
    <property type="protein sequence ID" value="QEL11360.1"/>
    <property type="molecule type" value="Genomic_DNA"/>
</dbReference>